<dbReference type="Gene3D" id="3.20.20.140">
    <property type="entry name" value="Metal-dependent hydrolases"/>
    <property type="match status" value="1"/>
</dbReference>
<feature type="domain" description="Dihydroorotase catalytic" evidence="3">
    <location>
        <begin position="49"/>
        <end position="99"/>
    </location>
</feature>
<dbReference type="PANTHER" id="PTHR43668">
    <property type="entry name" value="ALLANTOINASE"/>
    <property type="match status" value="1"/>
</dbReference>
<dbReference type="EMBL" id="CABVIJ010000002">
    <property type="protein sequence ID" value="VVO55347.1"/>
    <property type="molecule type" value="Genomic_DNA"/>
</dbReference>
<evidence type="ECO:0000259" key="3">
    <source>
        <dbReference type="Pfam" id="PF12890"/>
    </source>
</evidence>
<comment type="caution">
    <text evidence="4">The sequence shown here is derived from an EMBL/GenBank/DDBJ whole genome shotgun (WGS) entry which is preliminary data.</text>
</comment>
<dbReference type="InterPro" id="IPR032466">
    <property type="entry name" value="Metal_Hydrolase"/>
</dbReference>
<gene>
    <name evidence="4" type="primary">pyrC_2</name>
    <name evidence="4" type="ORF">PS732_00535</name>
</gene>
<dbReference type="InterPro" id="IPR050138">
    <property type="entry name" value="DHOase/Allantoinase_Hydrolase"/>
</dbReference>
<evidence type="ECO:0000313" key="5">
    <source>
        <dbReference type="Proteomes" id="UP000325779"/>
    </source>
</evidence>
<dbReference type="AlphaFoldDB" id="A0ABD7VBE6"/>
<dbReference type="EC" id="3.5.2.3" evidence="4"/>
<accession>A0ABD7VBE6</accession>
<protein>
    <submittedName>
        <fullName evidence="4">Dihydroorotase</fullName>
        <ecNumber evidence="4">3.5.2.3</ecNumber>
    </submittedName>
</protein>
<name>A0ABD7VBE6_PSEFL</name>
<proteinExistence type="predicted"/>
<dbReference type="PANTHER" id="PTHR43668:SF4">
    <property type="entry name" value="ALLANTOINASE"/>
    <property type="match status" value="1"/>
</dbReference>
<organism evidence="4 5">
    <name type="scientific">Pseudomonas fluorescens</name>
    <dbReference type="NCBI Taxonomy" id="294"/>
    <lineage>
        <taxon>Bacteria</taxon>
        <taxon>Pseudomonadati</taxon>
        <taxon>Pseudomonadota</taxon>
        <taxon>Gammaproteobacteria</taxon>
        <taxon>Pseudomonadales</taxon>
        <taxon>Pseudomonadaceae</taxon>
        <taxon>Pseudomonas</taxon>
    </lineage>
</organism>
<evidence type="ECO:0000256" key="1">
    <source>
        <dbReference type="ARBA" id="ARBA00022975"/>
    </source>
</evidence>
<sequence>MSSVLIRNAGMINEGREFDGDLLVSNGRIVKIARSIEGENASVEIDAAGRWLLPGMIDDQVHFREPGAPAKGSIHTESRAAVAGGITSFMDMPNTQPDGSVRRWCQGRSPGAMVE</sequence>
<dbReference type="InterPro" id="IPR011059">
    <property type="entry name" value="Metal-dep_hydrolase_composite"/>
</dbReference>
<evidence type="ECO:0000313" key="4">
    <source>
        <dbReference type="EMBL" id="VVO55347.1"/>
    </source>
</evidence>
<dbReference type="Pfam" id="PF12890">
    <property type="entry name" value="DHOase"/>
    <property type="match status" value="1"/>
</dbReference>
<reference evidence="4 5" key="1">
    <citation type="submission" date="2019-09" db="EMBL/GenBank/DDBJ databases">
        <authorList>
            <person name="Chandra G."/>
            <person name="Truman W A."/>
        </authorList>
    </citation>
    <scope>NUCLEOTIDE SEQUENCE [LARGE SCALE GENOMIC DNA]</scope>
    <source>
        <strain evidence="4">PS732</strain>
    </source>
</reference>
<evidence type="ECO:0000256" key="2">
    <source>
        <dbReference type="SAM" id="MobiDB-lite"/>
    </source>
</evidence>
<feature type="region of interest" description="Disordered" evidence="2">
    <location>
        <begin position="91"/>
        <end position="115"/>
    </location>
</feature>
<keyword evidence="4" id="KW-0378">Hydrolase</keyword>
<dbReference type="InterPro" id="IPR024403">
    <property type="entry name" value="DHOase_cat"/>
</dbReference>
<dbReference type="SUPFAM" id="SSF51338">
    <property type="entry name" value="Composite domain of metallo-dependent hydrolases"/>
    <property type="match status" value="1"/>
</dbReference>
<dbReference type="SUPFAM" id="SSF51556">
    <property type="entry name" value="Metallo-dependent hydrolases"/>
    <property type="match status" value="1"/>
</dbReference>
<dbReference type="GO" id="GO:0004151">
    <property type="term" value="F:dihydroorotase activity"/>
    <property type="evidence" value="ECO:0007669"/>
    <property type="project" value="UniProtKB-EC"/>
</dbReference>
<dbReference type="Proteomes" id="UP000325779">
    <property type="component" value="Unassembled WGS sequence"/>
</dbReference>
<keyword evidence="1" id="KW-0665">Pyrimidine biosynthesis</keyword>